<feature type="signal peptide" evidence="5">
    <location>
        <begin position="1"/>
        <end position="19"/>
    </location>
</feature>
<evidence type="ECO:0000256" key="3">
    <source>
        <dbReference type="ARBA" id="ARBA00022801"/>
    </source>
</evidence>
<evidence type="ECO:0000256" key="1">
    <source>
        <dbReference type="ARBA" id="ARBA00007074"/>
    </source>
</evidence>
<sequence>MLKKIIAALSIAAIFSTVAPTMGEAAASPQTKAISAAKTQLGVPYRWGGMTSKGFDCSGLVKYSYSKAGKTLPRTAAEMYKKGTRVSNLSPGDLMFFAPNKAARPTHVSIYMGSGKMIHAASSKGVSIASTSNTYWKPKYIGAKRI</sequence>
<dbReference type="Pfam" id="PF00877">
    <property type="entry name" value="NLPC_P60"/>
    <property type="match status" value="1"/>
</dbReference>
<keyword evidence="3" id="KW-0378">Hydrolase</keyword>
<dbReference type="InterPro" id="IPR000064">
    <property type="entry name" value="NLP_P60_dom"/>
</dbReference>
<proteinExistence type="inferred from homology"/>
<dbReference type="SUPFAM" id="SSF54001">
    <property type="entry name" value="Cysteine proteinases"/>
    <property type="match status" value="1"/>
</dbReference>
<feature type="domain" description="NlpC/P60" evidence="6">
    <location>
        <begin position="27"/>
        <end position="146"/>
    </location>
</feature>
<gene>
    <name evidence="7" type="ORF">D0469_09855</name>
</gene>
<reference evidence="7 8" key="1">
    <citation type="submission" date="2018-08" db="EMBL/GenBank/DDBJ databases">
        <title>Bacillus chawlae sp. nov., Bacillus glennii sp. nov., and Bacillus saganii sp. nov. Isolated from the Vehicle Assembly Building at Kennedy Space Center where the Viking Spacecraft were Assembled.</title>
        <authorList>
            <person name="Seuylemezian A."/>
            <person name="Vaishampayan P."/>
        </authorList>
    </citation>
    <scope>NUCLEOTIDE SEQUENCE [LARGE SCALE GENOMIC DNA]</scope>
    <source>
        <strain evidence="7 8">V47-23a</strain>
    </source>
</reference>
<feature type="chain" id="PRO_5039212249" evidence="5">
    <location>
        <begin position="20"/>
        <end position="146"/>
    </location>
</feature>
<evidence type="ECO:0000259" key="6">
    <source>
        <dbReference type="PROSITE" id="PS51935"/>
    </source>
</evidence>
<comment type="similarity">
    <text evidence="1">Belongs to the peptidase C40 family.</text>
</comment>
<evidence type="ECO:0000313" key="7">
    <source>
        <dbReference type="EMBL" id="RFU69365.1"/>
    </source>
</evidence>
<dbReference type="RefSeq" id="WP_117326573.1">
    <property type="nucleotide sequence ID" value="NZ_QVTE01000026.1"/>
</dbReference>
<dbReference type="GO" id="GO:0006508">
    <property type="term" value="P:proteolysis"/>
    <property type="evidence" value="ECO:0007669"/>
    <property type="project" value="UniProtKB-KW"/>
</dbReference>
<keyword evidence="2" id="KW-0645">Protease</keyword>
<dbReference type="PANTHER" id="PTHR47053:SF1">
    <property type="entry name" value="MUREIN DD-ENDOPEPTIDASE MEPH-RELATED"/>
    <property type="match status" value="1"/>
</dbReference>
<dbReference type="PANTHER" id="PTHR47053">
    <property type="entry name" value="MUREIN DD-ENDOPEPTIDASE MEPH-RELATED"/>
    <property type="match status" value="1"/>
</dbReference>
<comment type="caution">
    <text evidence="7">The sequence shown here is derived from an EMBL/GenBank/DDBJ whole genome shotgun (WGS) entry which is preliminary data.</text>
</comment>
<protein>
    <submittedName>
        <fullName evidence="7">NlpC/P60 family protein</fullName>
    </submittedName>
</protein>
<dbReference type="InterPro" id="IPR038765">
    <property type="entry name" value="Papain-like_cys_pep_sf"/>
</dbReference>
<dbReference type="EMBL" id="QVTE01000026">
    <property type="protein sequence ID" value="RFU69365.1"/>
    <property type="molecule type" value="Genomic_DNA"/>
</dbReference>
<organism evidence="7 8">
    <name type="scientific">Peribacillus saganii</name>
    <dbReference type="NCBI Taxonomy" id="2303992"/>
    <lineage>
        <taxon>Bacteria</taxon>
        <taxon>Bacillati</taxon>
        <taxon>Bacillota</taxon>
        <taxon>Bacilli</taxon>
        <taxon>Bacillales</taxon>
        <taxon>Bacillaceae</taxon>
        <taxon>Peribacillus</taxon>
    </lineage>
</organism>
<keyword evidence="4" id="KW-0788">Thiol protease</keyword>
<keyword evidence="5" id="KW-0732">Signal</keyword>
<evidence type="ECO:0000256" key="5">
    <source>
        <dbReference type="SAM" id="SignalP"/>
    </source>
</evidence>
<dbReference type="PROSITE" id="PS51935">
    <property type="entry name" value="NLPC_P60"/>
    <property type="match status" value="1"/>
</dbReference>
<dbReference type="GO" id="GO:0008234">
    <property type="term" value="F:cysteine-type peptidase activity"/>
    <property type="evidence" value="ECO:0007669"/>
    <property type="project" value="UniProtKB-KW"/>
</dbReference>
<dbReference type="Gene3D" id="3.90.1720.10">
    <property type="entry name" value="endopeptidase domain like (from Nostoc punctiforme)"/>
    <property type="match status" value="1"/>
</dbReference>
<accession>A0A372LQW5</accession>
<dbReference type="OrthoDB" id="9813368at2"/>
<dbReference type="Proteomes" id="UP000264541">
    <property type="component" value="Unassembled WGS sequence"/>
</dbReference>
<dbReference type="InterPro" id="IPR051202">
    <property type="entry name" value="Peptidase_C40"/>
</dbReference>
<evidence type="ECO:0000256" key="4">
    <source>
        <dbReference type="ARBA" id="ARBA00022807"/>
    </source>
</evidence>
<dbReference type="AlphaFoldDB" id="A0A372LQW5"/>
<evidence type="ECO:0000313" key="8">
    <source>
        <dbReference type="Proteomes" id="UP000264541"/>
    </source>
</evidence>
<keyword evidence="8" id="KW-1185">Reference proteome</keyword>
<evidence type="ECO:0000256" key="2">
    <source>
        <dbReference type="ARBA" id="ARBA00022670"/>
    </source>
</evidence>
<name>A0A372LQW5_9BACI</name>